<organism evidence="2 3">
    <name type="scientific">Roseimaritima ulvae</name>
    <dbReference type="NCBI Taxonomy" id="980254"/>
    <lineage>
        <taxon>Bacteria</taxon>
        <taxon>Pseudomonadati</taxon>
        <taxon>Planctomycetota</taxon>
        <taxon>Planctomycetia</taxon>
        <taxon>Pirellulales</taxon>
        <taxon>Pirellulaceae</taxon>
        <taxon>Roseimaritima</taxon>
    </lineage>
</organism>
<dbReference type="InterPro" id="IPR010718">
    <property type="entry name" value="DUF1294"/>
</dbReference>
<evidence type="ECO:0000313" key="3">
    <source>
        <dbReference type="Proteomes" id="UP000325286"/>
    </source>
</evidence>
<feature type="transmembrane region" description="Helical" evidence="1">
    <location>
        <begin position="72"/>
        <end position="93"/>
    </location>
</feature>
<evidence type="ECO:0000256" key="1">
    <source>
        <dbReference type="SAM" id="Phobius"/>
    </source>
</evidence>
<evidence type="ECO:0000313" key="2">
    <source>
        <dbReference type="EMBL" id="QEG40295.1"/>
    </source>
</evidence>
<gene>
    <name evidence="2" type="ORF">UC8_23020</name>
</gene>
<dbReference type="Pfam" id="PF06961">
    <property type="entry name" value="DUF1294"/>
    <property type="match status" value="1"/>
</dbReference>
<dbReference type="OrthoDB" id="1698854at2"/>
<name>A0A5B9QSC7_9BACT</name>
<keyword evidence="3" id="KW-1185">Reference proteome</keyword>
<proteinExistence type="predicted"/>
<sequence>MTLSNLLIVIVAWTLVASLLTAGLYAWDKRAARRETPRVPERTLLLWSLAGGWPGGWLAGRRLRHKTYKRSYRIRFALSVLGNLAGYAGLGWLQHLVSGL</sequence>
<dbReference type="RefSeq" id="WP_068142580.1">
    <property type="nucleotide sequence ID" value="NZ_CP042914.1"/>
</dbReference>
<reference evidence="2 3" key="1">
    <citation type="submission" date="2019-08" db="EMBL/GenBank/DDBJ databases">
        <title>Deep-cultivation of Planctomycetes and their phenomic and genomic characterization uncovers novel biology.</title>
        <authorList>
            <person name="Wiegand S."/>
            <person name="Jogler M."/>
            <person name="Boedeker C."/>
            <person name="Pinto D."/>
            <person name="Vollmers J."/>
            <person name="Rivas-Marin E."/>
            <person name="Kohn T."/>
            <person name="Peeters S.H."/>
            <person name="Heuer A."/>
            <person name="Rast P."/>
            <person name="Oberbeckmann S."/>
            <person name="Bunk B."/>
            <person name="Jeske O."/>
            <person name="Meyerdierks A."/>
            <person name="Storesund J.E."/>
            <person name="Kallscheuer N."/>
            <person name="Luecker S."/>
            <person name="Lage O.M."/>
            <person name="Pohl T."/>
            <person name="Merkel B.J."/>
            <person name="Hornburger P."/>
            <person name="Mueller R.-W."/>
            <person name="Bruemmer F."/>
            <person name="Labrenz M."/>
            <person name="Spormann A.M."/>
            <person name="Op den Camp H."/>
            <person name="Overmann J."/>
            <person name="Amann R."/>
            <person name="Jetten M.S.M."/>
            <person name="Mascher T."/>
            <person name="Medema M.H."/>
            <person name="Devos D.P."/>
            <person name="Kaster A.-K."/>
            <person name="Ovreas L."/>
            <person name="Rohde M."/>
            <person name="Galperin M.Y."/>
            <person name="Jogler C."/>
        </authorList>
    </citation>
    <scope>NUCLEOTIDE SEQUENCE [LARGE SCALE GENOMIC DNA]</scope>
    <source>
        <strain evidence="2 3">UC8</strain>
    </source>
</reference>
<keyword evidence="1" id="KW-1133">Transmembrane helix</keyword>
<evidence type="ECO:0008006" key="4">
    <source>
        <dbReference type="Google" id="ProtNLM"/>
    </source>
</evidence>
<feature type="transmembrane region" description="Helical" evidence="1">
    <location>
        <begin position="6"/>
        <end position="27"/>
    </location>
</feature>
<dbReference type="EMBL" id="CP042914">
    <property type="protein sequence ID" value="QEG40295.1"/>
    <property type="molecule type" value="Genomic_DNA"/>
</dbReference>
<protein>
    <recommendedName>
        <fullName evidence="4">DUF1294 domain-containing protein</fullName>
    </recommendedName>
</protein>
<accession>A0A5B9QSC7</accession>
<keyword evidence="1" id="KW-0812">Transmembrane</keyword>
<dbReference type="Proteomes" id="UP000325286">
    <property type="component" value="Chromosome"/>
</dbReference>
<dbReference type="AlphaFoldDB" id="A0A5B9QSC7"/>
<keyword evidence="1" id="KW-0472">Membrane</keyword>
<dbReference type="KEGG" id="rul:UC8_23020"/>